<feature type="compositionally biased region" description="Basic and acidic residues" evidence="5">
    <location>
        <begin position="578"/>
        <end position="690"/>
    </location>
</feature>
<dbReference type="PANTHER" id="PTHR15439:SF0">
    <property type="entry name" value="CELL DIVISION CYCLE AND APOPTOSIS REGULATOR PROTEIN 1-RELATED"/>
    <property type="match status" value="1"/>
</dbReference>
<dbReference type="AlphaFoldDB" id="A0A197KBS9"/>
<sequence length="870" mass="97826">MDQQQRPPPNTYVCYRCGKKGEHWIQFCPTNNDKSFEPIGIKKTTGIPRSFLKTVKSDTLQSKKGVMVTQDGNLVVATTNDYEWKKFHEKSKGTLTSDEAYNTAPIPDDMKCSICHLLLKNAVKAPCCGTNFCDECIRNYLVHPPKGEDSFKCQSCHQYLVPDQLIPNVDLRQRVEHHLRDWAKSRRMDADGQGGAGSTGPGSRGGSPSGDVDRTDDISVKPTGDTNSSFIDGERSAAVGQKRRLSNENSQAAVGGLSGDLDRDQPSWKNKKPHVNNNGSTSSNGNHFSNHQGINRNRPPSMHGPGSMGPMDPSMMDPHLMFPEEMMQQHDPALFMDPNMFGPNGVPQFMMPGFVPPFMPEFGGMPGQGGPSGPEMWNMGRSIPGLPPMGPGFPTPRIGFSEPGAGRGRGRSGGWQESGQNGHVGPNAGRGRGYPQEFNQNGSHGIPASGGNSDAPFKPAGAGAGAGAGTTRATSASGDNAREANDHRNSSQDPQGRIDNDDIDMSQVPTGPRATRRLTLEDDEEIPKGPRAGLGPEDDQRRSESPPTAPLADRLRYRSTSRPRSDKAADNNSVGSSGDRDRSLQRESRDDRRKDREGSSRDRDRYRDHDRSRDRERDRDRDFDRSRDKNRERDPDRDRRRDDSRDRRDDRSRSSRYDRERDRDRDSSSRRDDWRDNRRDDRRAEGRQENGRSSSHQHQRHREDRSRDNHREDEPEMKDYHQQHRHDREPSSGSSTRKSVDPQRDYEMKRQASFGASVSTSTSLSRQQDDSMKGYEESNGYKYNSEDRPGHYDSQRKRDYGRRSYGHEDGDGKNGDRGDDGGDDRIHFRKRGGEYEKKQQPPSDLSVTGLVSQSARERERAERERRSYRD</sequence>
<feature type="compositionally biased region" description="Basic and acidic residues" evidence="5">
    <location>
        <begin position="480"/>
        <end position="500"/>
    </location>
</feature>
<keyword evidence="8" id="KW-1185">Reference proteome</keyword>
<feature type="compositionally biased region" description="Low complexity" evidence="5">
    <location>
        <begin position="469"/>
        <end position="478"/>
    </location>
</feature>
<evidence type="ECO:0000313" key="8">
    <source>
        <dbReference type="Proteomes" id="UP000078512"/>
    </source>
</evidence>
<dbReference type="Gene3D" id="3.30.40.10">
    <property type="entry name" value="Zinc/RING finger domain, C3HC4 (zinc finger)"/>
    <property type="match status" value="1"/>
</dbReference>
<feature type="compositionally biased region" description="Low complexity" evidence="5">
    <location>
        <begin position="276"/>
        <end position="291"/>
    </location>
</feature>
<feature type="compositionally biased region" description="Basic and acidic residues" evidence="5">
    <location>
        <begin position="767"/>
        <end position="776"/>
    </location>
</feature>
<feature type="compositionally biased region" description="Basic and acidic residues" evidence="5">
    <location>
        <begin position="701"/>
        <end position="730"/>
    </location>
</feature>
<dbReference type="GO" id="GO:0008270">
    <property type="term" value="F:zinc ion binding"/>
    <property type="evidence" value="ECO:0007669"/>
    <property type="project" value="UniProtKB-KW"/>
</dbReference>
<dbReference type="PANTHER" id="PTHR15439">
    <property type="entry name" value="RETINOBLASTOMA-BINDING PROTEIN 6"/>
    <property type="match status" value="1"/>
</dbReference>
<feature type="compositionally biased region" description="Polar residues" evidence="5">
    <location>
        <begin position="840"/>
        <end position="854"/>
    </location>
</feature>
<dbReference type="InterPro" id="IPR025829">
    <property type="entry name" value="Zn_knuckle_CX2CX3GHX4C"/>
</dbReference>
<dbReference type="CDD" id="cd16620">
    <property type="entry name" value="vRING-HC-C4C4_RBBP6"/>
    <property type="match status" value="1"/>
</dbReference>
<protein>
    <recommendedName>
        <fullName evidence="6">RING-type domain-containing protein</fullName>
    </recommendedName>
</protein>
<keyword evidence="1" id="KW-0479">Metal-binding</keyword>
<feature type="region of interest" description="Disordered" evidence="5">
    <location>
        <begin position="391"/>
        <end position="870"/>
    </location>
</feature>
<accession>A0A197KBS9</accession>
<feature type="region of interest" description="Disordered" evidence="5">
    <location>
        <begin position="182"/>
        <end position="318"/>
    </location>
</feature>
<dbReference type="InterPro" id="IPR033489">
    <property type="entry name" value="RBBP6"/>
</dbReference>
<dbReference type="Pfam" id="PF13696">
    <property type="entry name" value="zf-CCHC_2"/>
    <property type="match status" value="1"/>
</dbReference>
<dbReference type="InterPro" id="IPR001841">
    <property type="entry name" value="Znf_RING"/>
</dbReference>
<gene>
    <name evidence="7" type="ORF">K457DRAFT_721835</name>
</gene>
<dbReference type="GO" id="GO:0006397">
    <property type="term" value="P:mRNA processing"/>
    <property type="evidence" value="ECO:0007669"/>
    <property type="project" value="InterPro"/>
</dbReference>
<evidence type="ECO:0000256" key="2">
    <source>
        <dbReference type="ARBA" id="ARBA00022771"/>
    </source>
</evidence>
<dbReference type="GO" id="GO:0016567">
    <property type="term" value="P:protein ubiquitination"/>
    <property type="evidence" value="ECO:0007669"/>
    <property type="project" value="InterPro"/>
</dbReference>
<dbReference type="OrthoDB" id="106784at2759"/>
<organism evidence="7 8">
    <name type="scientific">Linnemannia elongata AG-77</name>
    <dbReference type="NCBI Taxonomy" id="1314771"/>
    <lineage>
        <taxon>Eukaryota</taxon>
        <taxon>Fungi</taxon>
        <taxon>Fungi incertae sedis</taxon>
        <taxon>Mucoromycota</taxon>
        <taxon>Mortierellomycotina</taxon>
        <taxon>Mortierellomycetes</taxon>
        <taxon>Mortierellales</taxon>
        <taxon>Mortierellaceae</taxon>
        <taxon>Linnemannia</taxon>
    </lineage>
</organism>
<dbReference type="InterPro" id="IPR013083">
    <property type="entry name" value="Znf_RING/FYVE/PHD"/>
</dbReference>
<feature type="compositionally biased region" description="Gly residues" evidence="5">
    <location>
        <begin position="192"/>
        <end position="208"/>
    </location>
</feature>
<dbReference type="GO" id="GO:0061630">
    <property type="term" value="F:ubiquitin protein ligase activity"/>
    <property type="evidence" value="ECO:0007669"/>
    <property type="project" value="InterPro"/>
</dbReference>
<feature type="compositionally biased region" description="Low complexity" evidence="5">
    <location>
        <begin position="299"/>
        <end position="318"/>
    </location>
</feature>
<feature type="compositionally biased region" description="Basic and acidic residues" evidence="5">
    <location>
        <begin position="784"/>
        <end position="839"/>
    </location>
</feature>
<reference evidence="7 8" key="1">
    <citation type="submission" date="2016-05" db="EMBL/GenBank/DDBJ databases">
        <title>Genome sequencing reveals origins of a unique bacterial endosymbiosis in the earliest lineages of terrestrial Fungi.</title>
        <authorList>
            <consortium name="DOE Joint Genome Institute"/>
            <person name="Uehling J."/>
            <person name="Gryganskyi A."/>
            <person name="Hameed K."/>
            <person name="Tschaplinski T."/>
            <person name="Misztal P."/>
            <person name="Wu S."/>
            <person name="Desiro A."/>
            <person name="Vande Pol N."/>
            <person name="Du Z.-Y."/>
            <person name="Zienkiewicz A."/>
            <person name="Zienkiewicz K."/>
            <person name="Morin E."/>
            <person name="Tisserant E."/>
            <person name="Splivallo R."/>
            <person name="Hainaut M."/>
            <person name="Henrissat B."/>
            <person name="Ohm R."/>
            <person name="Kuo A."/>
            <person name="Yan J."/>
            <person name="Lipzen A."/>
            <person name="Nolan M."/>
            <person name="Labutti K."/>
            <person name="Barry K."/>
            <person name="Goldstein A."/>
            <person name="Labbe J."/>
            <person name="Schadt C."/>
            <person name="Tuskan G."/>
            <person name="Grigoriev I."/>
            <person name="Martin F."/>
            <person name="Vilgalys R."/>
            <person name="Bonito G."/>
        </authorList>
    </citation>
    <scope>NUCLEOTIDE SEQUENCE [LARGE SCALE GENOMIC DNA]</scope>
    <source>
        <strain evidence="7 8">AG-77</strain>
    </source>
</reference>
<feature type="domain" description="RING-type" evidence="6">
    <location>
        <begin position="112"/>
        <end position="157"/>
    </location>
</feature>
<evidence type="ECO:0000256" key="5">
    <source>
        <dbReference type="SAM" id="MobiDB-lite"/>
    </source>
</evidence>
<dbReference type="EMBL" id="KV442016">
    <property type="protein sequence ID" value="OAQ34950.1"/>
    <property type="molecule type" value="Genomic_DNA"/>
</dbReference>
<evidence type="ECO:0000313" key="7">
    <source>
        <dbReference type="EMBL" id="OAQ34950.1"/>
    </source>
</evidence>
<keyword evidence="3" id="KW-0862">Zinc</keyword>
<dbReference type="STRING" id="1314771.A0A197KBS9"/>
<evidence type="ECO:0000256" key="3">
    <source>
        <dbReference type="ARBA" id="ARBA00022833"/>
    </source>
</evidence>
<dbReference type="GO" id="GO:0005634">
    <property type="term" value="C:nucleus"/>
    <property type="evidence" value="ECO:0007669"/>
    <property type="project" value="TreeGrafter"/>
</dbReference>
<dbReference type="Gene3D" id="4.10.60.10">
    <property type="entry name" value="Zinc finger, CCHC-type"/>
    <property type="match status" value="1"/>
</dbReference>
<feature type="compositionally biased region" description="Polar residues" evidence="5">
    <location>
        <begin position="754"/>
        <end position="766"/>
    </location>
</feature>
<evidence type="ECO:0000259" key="6">
    <source>
        <dbReference type="PROSITE" id="PS50089"/>
    </source>
</evidence>
<keyword evidence="2 4" id="KW-0863">Zinc-finger</keyword>
<dbReference type="SUPFAM" id="SSF57850">
    <property type="entry name" value="RING/U-box"/>
    <property type="match status" value="1"/>
</dbReference>
<evidence type="ECO:0000256" key="4">
    <source>
        <dbReference type="PROSITE-ProRule" id="PRU00175"/>
    </source>
</evidence>
<proteinExistence type="predicted"/>
<dbReference type="Proteomes" id="UP000078512">
    <property type="component" value="Unassembled WGS sequence"/>
</dbReference>
<feature type="compositionally biased region" description="Basic and acidic residues" evidence="5">
    <location>
        <begin position="855"/>
        <end position="870"/>
    </location>
</feature>
<dbReference type="PROSITE" id="PS50089">
    <property type="entry name" value="ZF_RING_2"/>
    <property type="match status" value="1"/>
</dbReference>
<feature type="compositionally biased region" description="Basic and acidic residues" evidence="5">
    <location>
        <begin position="738"/>
        <end position="750"/>
    </location>
</feature>
<dbReference type="GO" id="GO:0006511">
    <property type="term" value="P:ubiquitin-dependent protein catabolic process"/>
    <property type="evidence" value="ECO:0007669"/>
    <property type="project" value="TreeGrafter"/>
</dbReference>
<name>A0A197KBS9_9FUNG</name>
<evidence type="ECO:0000256" key="1">
    <source>
        <dbReference type="ARBA" id="ARBA00022723"/>
    </source>
</evidence>